<protein>
    <recommendedName>
        <fullName evidence="4">DUF2066 domain-containing protein</fullName>
    </recommendedName>
</protein>
<evidence type="ECO:0000256" key="1">
    <source>
        <dbReference type="SAM" id="SignalP"/>
    </source>
</evidence>
<dbReference type="Proteomes" id="UP001499910">
    <property type="component" value="Unassembled WGS sequence"/>
</dbReference>
<evidence type="ECO:0000313" key="3">
    <source>
        <dbReference type="Proteomes" id="UP001499910"/>
    </source>
</evidence>
<proteinExistence type="predicted"/>
<dbReference type="EMBL" id="BAABHW010000001">
    <property type="protein sequence ID" value="GAA5067297.1"/>
    <property type="molecule type" value="Genomic_DNA"/>
</dbReference>
<feature type="signal peptide" evidence="1">
    <location>
        <begin position="1"/>
        <end position="29"/>
    </location>
</feature>
<dbReference type="RefSeq" id="WP_259546667.1">
    <property type="nucleotide sequence ID" value="NZ_BAABHW010000001.1"/>
</dbReference>
<organism evidence="2 3">
    <name type="scientific">[Roseibacterium] beibuensis</name>
    <dbReference type="NCBI Taxonomy" id="1193142"/>
    <lineage>
        <taxon>Bacteria</taxon>
        <taxon>Pseudomonadati</taxon>
        <taxon>Pseudomonadota</taxon>
        <taxon>Alphaproteobacteria</taxon>
        <taxon>Rhodobacterales</taxon>
        <taxon>Roseobacteraceae</taxon>
        <taxon>Roseicyclus</taxon>
    </lineage>
</organism>
<reference evidence="3" key="1">
    <citation type="journal article" date="2019" name="Int. J. Syst. Evol. Microbiol.">
        <title>The Global Catalogue of Microorganisms (GCM) 10K type strain sequencing project: providing services to taxonomists for standard genome sequencing and annotation.</title>
        <authorList>
            <consortium name="The Broad Institute Genomics Platform"/>
            <consortium name="The Broad Institute Genome Sequencing Center for Infectious Disease"/>
            <person name="Wu L."/>
            <person name="Ma J."/>
        </authorList>
    </citation>
    <scope>NUCLEOTIDE SEQUENCE [LARGE SCALE GENOMIC DNA]</scope>
    <source>
        <strain evidence="3">JCM 18015</strain>
    </source>
</reference>
<gene>
    <name evidence="2" type="ORF">GCM10023209_06800</name>
</gene>
<evidence type="ECO:0000313" key="2">
    <source>
        <dbReference type="EMBL" id="GAA5067297.1"/>
    </source>
</evidence>
<comment type="caution">
    <text evidence="2">The sequence shown here is derived from an EMBL/GenBank/DDBJ whole genome shotgun (WGS) entry which is preliminary data.</text>
</comment>
<keyword evidence="3" id="KW-1185">Reference proteome</keyword>
<keyword evidence="1" id="KW-0732">Signal</keyword>
<accession>A0ABP9L0E2</accession>
<name>A0ABP9L0E2_9RHOB</name>
<feature type="chain" id="PRO_5045205059" description="DUF2066 domain-containing protein" evidence="1">
    <location>
        <begin position="30"/>
        <end position="366"/>
    </location>
</feature>
<evidence type="ECO:0008006" key="4">
    <source>
        <dbReference type="Google" id="ProtNLM"/>
    </source>
</evidence>
<sequence length="366" mass="38043">MGIRGRLAAYAAALFATLVLFLSSAPVQAQGGAELARSTLSRIPQAALSGASESIVIGVGNGDAVRWPAVRGAQIGVNPNTPNLFSAIRSASPLQMRVWQEFTDDEVREASGMNPSDWITTFEVASGDIRLGGMEIHPDSSMRLRGNLFGNGFEMGERRGVTIMWRGDADYEAAEARVDPANPFGGDRGLSTRFAIYDDRMLWATGWPTLDAAMAPSGASLAAMPDVEALLSGLARAGSLGVAASVRIWLRNGGTLPIANADAAALEGLLLSDAAARENEGAALVLLFAPGTELDGLDTRLAEAWPILHAGRVAEAPSITLSPGAQPTVTIALNGGWGEDGAATNGAYDTLVSALEGGRLGFLLSQ</sequence>